<evidence type="ECO:0000313" key="2">
    <source>
        <dbReference type="Proteomes" id="UP000299102"/>
    </source>
</evidence>
<accession>A0A4C2A889</accession>
<proteinExistence type="predicted"/>
<reference evidence="1 2" key="1">
    <citation type="journal article" date="2019" name="Commun. Biol.">
        <title>The bagworm genome reveals a unique fibroin gene that provides high tensile strength.</title>
        <authorList>
            <person name="Kono N."/>
            <person name="Nakamura H."/>
            <person name="Ohtoshi R."/>
            <person name="Tomita M."/>
            <person name="Numata K."/>
            <person name="Arakawa K."/>
        </authorList>
    </citation>
    <scope>NUCLEOTIDE SEQUENCE [LARGE SCALE GENOMIC DNA]</scope>
</reference>
<evidence type="ECO:0000313" key="1">
    <source>
        <dbReference type="EMBL" id="GBP97071.1"/>
    </source>
</evidence>
<dbReference type="Proteomes" id="UP000299102">
    <property type="component" value="Unassembled WGS sequence"/>
</dbReference>
<comment type="caution">
    <text evidence="1">The sequence shown here is derived from an EMBL/GenBank/DDBJ whole genome shotgun (WGS) entry which is preliminary data.</text>
</comment>
<keyword evidence="2" id="KW-1185">Reference proteome</keyword>
<dbReference type="AlphaFoldDB" id="A0A4C2A889"/>
<gene>
    <name evidence="1" type="ORF">EVAR_46770_1</name>
</gene>
<dbReference type="OrthoDB" id="10071251at2759"/>
<organism evidence="1 2">
    <name type="scientific">Eumeta variegata</name>
    <name type="common">Bagworm moth</name>
    <name type="synonym">Eumeta japonica</name>
    <dbReference type="NCBI Taxonomy" id="151549"/>
    <lineage>
        <taxon>Eukaryota</taxon>
        <taxon>Metazoa</taxon>
        <taxon>Ecdysozoa</taxon>
        <taxon>Arthropoda</taxon>
        <taxon>Hexapoda</taxon>
        <taxon>Insecta</taxon>
        <taxon>Pterygota</taxon>
        <taxon>Neoptera</taxon>
        <taxon>Endopterygota</taxon>
        <taxon>Lepidoptera</taxon>
        <taxon>Glossata</taxon>
        <taxon>Ditrysia</taxon>
        <taxon>Tineoidea</taxon>
        <taxon>Psychidae</taxon>
        <taxon>Oiketicinae</taxon>
        <taxon>Eumeta</taxon>
    </lineage>
</organism>
<dbReference type="EMBL" id="BGZK01002862">
    <property type="protein sequence ID" value="GBP97071.1"/>
    <property type="molecule type" value="Genomic_DNA"/>
</dbReference>
<name>A0A4C2A889_EUMVA</name>
<sequence length="156" mass="17182">MFCGPEKGLFHLIREARARRDLVDRRFVDSSRAGPLTAEPVEGAPLTFQRVNDVHSGDLRVLGVGDRVTDHVLEEHFQHSARLFVNQTGYTFHAALRARRRIAGLGCPGYREHFPDASHLPSPLPPFHGPSSAAAVAAVATLMNTKNKPRSTARIL</sequence>
<protein>
    <submittedName>
        <fullName evidence="1">Uncharacterized protein</fullName>
    </submittedName>
</protein>